<protein>
    <recommendedName>
        <fullName evidence="2">Regulatory protein zeste</fullName>
    </recommendedName>
</protein>
<dbReference type="PANTHER" id="PTHR21411">
    <property type="entry name" value="APONTIC"/>
    <property type="match status" value="1"/>
</dbReference>
<sequence>MSSSDESTTTVKELGTPVRAKLPVMTSLEKEILLGIVAIPKFKCIVENKSTNSIWTAQKDEAWAKISLEFCSQLNVTKRSGPKLKKSWENLKSRAKKQVSKTKRSRGKTGGGKNKYEISPVSAKVVSIVPAQLASISNPYDNDAVTSEEEAGRKSIQESSKTLEREVISSILAGNRSDIGQVSNISGRISPEELCTGGLKKVVAPRLHKRRLLAGQELIIEMEEQAHEKKMKLLDLQILREEARIKMDKEYYVARMNFLAKQNYQMVQHVEIIGTRAYWMNNNSINNDSIIFLIE</sequence>
<dbReference type="InterPro" id="IPR028002">
    <property type="entry name" value="Myb_DNA-bind_5"/>
</dbReference>
<evidence type="ECO:0000313" key="6">
    <source>
        <dbReference type="EMBL" id="OXA63959.1"/>
    </source>
</evidence>
<evidence type="ECO:0000256" key="3">
    <source>
        <dbReference type="ARBA" id="ARBA00025466"/>
    </source>
</evidence>
<dbReference type="Proteomes" id="UP000198287">
    <property type="component" value="Unassembled WGS sequence"/>
</dbReference>
<dbReference type="EMBL" id="LNIX01000001">
    <property type="protein sequence ID" value="OXA63959.1"/>
    <property type="molecule type" value="Genomic_DNA"/>
</dbReference>
<proteinExistence type="predicted"/>
<gene>
    <name evidence="6" type="ORF">Fcan01_02797</name>
</gene>
<dbReference type="AlphaFoldDB" id="A0A226F2E3"/>
<feature type="region of interest" description="Disordered" evidence="4">
    <location>
        <begin position="85"/>
        <end position="116"/>
    </location>
</feature>
<keyword evidence="7" id="KW-1185">Reference proteome</keyword>
<dbReference type="GO" id="GO:0003677">
    <property type="term" value="F:DNA binding"/>
    <property type="evidence" value="ECO:0007669"/>
    <property type="project" value="UniProtKB-KW"/>
</dbReference>
<dbReference type="OrthoDB" id="6768743at2759"/>
<evidence type="ECO:0000256" key="2">
    <source>
        <dbReference type="ARBA" id="ARBA00016807"/>
    </source>
</evidence>
<dbReference type="OMA" id="SARCFEI"/>
<comment type="subunit">
    <text evidence="1">Self-associates forming complexes of several hundred monomers.</text>
</comment>
<feature type="compositionally biased region" description="Basic residues" evidence="4">
    <location>
        <begin position="93"/>
        <end position="107"/>
    </location>
</feature>
<evidence type="ECO:0000256" key="1">
    <source>
        <dbReference type="ARBA" id="ARBA00011764"/>
    </source>
</evidence>
<organism evidence="6 7">
    <name type="scientific">Folsomia candida</name>
    <name type="common">Springtail</name>
    <dbReference type="NCBI Taxonomy" id="158441"/>
    <lineage>
        <taxon>Eukaryota</taxon>
        <taxon>Metazoa</taxon>
        <taxon>Ecdysozoa</taxon>
        <taxon>Arthropoda</taxon>
        <taxon>Hexapoda</taxon>
        <taxon>Collembola</taxon>
        <taxon>Entomobryomorpha</taxon>
        <taxon>Isotomoidea</taxon>
        <taxon>Isotomidae</taxon>
        <taxon>Proisotominae</taxon>
        <taxon>Folsomia</taxon>
    </lineage>
</organism>
<feature type="domain" description="Myb/SANT-like DNA-binding" evidence="5">
    <location>
        <begin position="26"/>
        <end position="100"/>
    </location>
</feature>
<evidence type="ECO:0000313" key="7">
    <source>
        <dbReference type="Proteomes" id="UP000198287"/>
    </source>
</evidence>
<evidence type="ECO:0000259" key="5">
    <source>
        <dbReference type="Pfam" id="PF13873"/>
    </source>
</evidence>
<comment type="caution">
    <text evidence="6">The sequence shown here is derived from an EMBL/GenBank/DDBJ whole genome shotgun (WGS) entry which is preliminary data.</text>
</comment>
<name>A0A226F2E3_FOLCA</name>
<dbReference type="Pfam" id="PF13873">
    <property type="entry name" value="Myb_DNA-bind_5"/>
    <property type="match status" value="1"/>
</dbReference>
<accession>A0A226F2E3</accession>
<comment type="function">
    <text evidence="3">Involved in transvection phenomena (= synapsis-dependent gene expression), where the synaptic pairing of chromosomes carrying genes with which zeste interacts influences the expression of these genes. Zeste binds to DNA and stimulates transcription from a nearby promoter.</text>
</comment>
<feature type="region of interest" description="Disordered" evidence="4">
    <location>
        <begin position="139"/>
        <end position="159"/>
    </location>
</feature>
<dbReference type="PANTHER" id="PTHR21411:SF0">
    <property type="entry name" value="REGULATORY PROTEIN ZESTE"/>
    <property type="match status" value="1"/>
</dbReference>
<feature type="compositionally biased region" description="Basic and acidic residues" evidence="4">
    <location>
        <begin position="150"/>
        <end position="159"/>
    </location>
</feature>
<evidence type="ECO:0000256" key="4">
    <source>
        <dbReference type="SAM" id="MobiDB-lite"/>
    </source>
</evidence>
<reference evidence="6 7" key="1">
    <citation type="submission" date="2015-12" db="EMBL/GenBank/DDBJ databases">
        <title>The genome of Folsomia candida.</title>
        <authorList>
            <person name="Faddeeva A."/>
            <person name="Derks M.F."/>
            <person name="Anvar Y."/>
            <person name="Smit S."/>
            <person name="Van Straalen N."/>
            <person name="Roelofs D."/>
        </authorList>
    </citation>
    <scope>NUCLEOTIDE SEQUENCE [LARGE SCALE GENOMIC DNA]</scope>
    <source>
        <strain evidence="6 7">VU population</strain>
        <tissue evidence="6">Whole body</tissue>
    </source>
</reference>
<keyword evidence="6" id="KW-0238">DNA-binding</keyword>